<dbReference type="Gene3D" id="3.40.630.10">
    <property type="entry name" value="Zn peptidases"/>
    <property type="match status" value="1"/>
</dbReference>
<reference evidence="3" key="1">
    <citation type="submission" date="2023-03" db="EMBL/GenBank/DDBJ databases">
        <title>Edaphobacter sp.</title>
        <authorList>
            <person name="Huber K.J."/>
            <person name="Papendorf J."/>
            <person name="Pilke C."/>
            <person name="Bunk B."/>
            <person name="Sproeer C."/>
            <person name="Pester M."/>
        </authorList>
    </citation>
    <scope>NUCLEOTIDE SEQUENCE</scope>
    <source>
        <strain evidence="3">DSM 110680</strain>
    </source>
</reference>
<evidence type="ECO:0000259" key="2">
    <source>
        <dbReference type="Pfam" id="PF16254"/>
    </source>
</evidence>
<dbReference type="Pfam" id="PF16254">
    <property type="entry name" value="DUF4910"/>
    <property type="match status" value="1"/>
</dbReference>
<dbReference type="SUPFAM" id="SSF53187">
    <property type="entry name" value="Zn-dependent exopeptidases"/>
    <property type="match status" value="1"/>
</dbReference>
<dbReference type="Gene3D" id="3.50.30.90">
    <property type="match status" value="1"/>
</dbReference>
<dbReference type="InterPro" id="IPR032589">
    <property type="entry name" value="DUF4910"/>
</dbReference>
<evidence type="ECO:0000313" key="3">
    <source>
        <dbReference type="EMBL" id="XBH15621.1"/>
    </source>
</evidence>
<organism evidence="3">
    <name type="scientific">Telmatobacter sp. DSM 110680</name>
    <dbReference type="NCBI Taxonomy" id="3036704"/>
    <lineage>
        <taxon>Bacteria</taxon>
        <taxon>Pseudomonadati</taxon>
        <taxon>Acidobacteriota</taxon>
        <taxon>Terriglobia</taxon>
        <taxon>Terriglobales</taxon>
        <taxon>Acidobacteriaceae</taxon>
        <taxon>Telmatobacter</taxon>
    </lineage>
</organism>
<protein>
    <submittedName>
        <fullName evidence="3">DUF4910 domain-containing protein</fullName>
    </submittedName>
</protein>
<proteinExistence type="predicted"/>
<dbReference type="EMBL" id="CP121196">
    <property type="protein sequence ID" value="XBH15621.1"/>
    <property type="molecule type" value="Genomic_DNA"/>
</dbReference>
<dbReference type="Pfam" id="PF09940">
    <property type="entry name" value="DUF2172"/>
    <property type="match status" value="1"/>
</dbReference>
<evidence type="ECO:0000259" key="1">
    <source>
        <dbReference type="Pfam" id="PF09940"/>
    </source>
</evidence>
<feature type="domain" description="DUF4910" evidence="2">
    <location>
        <begin position="6"/>
        <end position="341"/>
    </location>
</feature>
<accession>A0AAU7DE60</accession>
<dbReference type="InterPro" id="IPR032610">
    <property type="entry name" value="DUF2172"/>
</dbReference>
<sequence>MKTMIQMLQDLTPLNRAVCSLGYDQSVSYLCNELPFHVIAVPSSYEHNGWVIPPSWDVVEAKIFKQGVMVYDGTSHPLGVIALSNSFSGTVGLDELLRHVHYDHRYEDSIPFHYRQQFRSWSRDWGFCMPKSVYDRLTPGDYEVIIRTVESPGVMKILEYKHQGSLDLTIVLAGSLDHAGVANDGLAGCVVGMEVMRRLQGRKTKFTYSLVLSPGILGSEIYLAWLNKQDRQRILEGIFLEMLGSDTPLAVQESRRSMVSVSHALKSSLDQLGLAYRTGPFESIIVNDEYVWENYGIPMLSFSRFPYPQYHSSLDSAEIMKDTSLNEAVDALIGAVDRLEASPMIMRKFEGNICLSNPKYDLYVDYGQIALGDKLTDGRRRMRTLMDLIPALERPVSVKALADHVGIPENEANEYLLRWEAKGLIDLL</sequence>
<gene>
    <name evidence="3" type="ORF">P8935_13690</name>
</gene>
<feature type="domain" description="DUF2172" evidence="1">
    <location>
        <begin position="56"/>
        <end position="148"/>
    </location>
</feature>
<name>A0AAU7DE60_9BACT</name>
<dbReference type="AlphaFoldDB" id="A0AAU7DE60"/>
<dbReference type="RefSeq" id="WP_348260855.1">
    <property type="nucleotide sequence ID" value="NZ_CP121196.1"/>
</dbReference>